<protein>
    <submittedName>
        <fullName evidence="1">Uncharacterized protein</fullName>
    </submittedName>
</protein>
<keyword evidence="2" id="KW-1185">Reference proteome</keyword>
<sequence>MITSRSQSNNRDSIRDISDGSNFDEADRRLMKIRIQNISLIIFINGLVYSKSPNLHSCPVVSTIAELPEHLEDLFVTVISAKVDGKKPDINILLEPICQKLRGSFVNGIEETRHDEQIEHQSRIIAPLFMVNTPAKSELMNRAHFASEFPCFLRGI</sequence>
<comment type="caution">
    <text evidence="1">The sequence shown here is derived from an EMBL/GenBank/DDBJ whole genome shotgun (WGS) entry which is preliminary data.</text>
</comment>
<organism evidence="1 2">
    <name type="scientific">Eretmocerus hayati</name>
    <dbReference type="NCBI Taxonomy" id="131215"/>
    <lineage>
        <taxon>Eukaryota</taxon>
        <taxon>Metazoa</taxon>
        <taxon>Ecdysozoa</taxon>
        <taxon>Arthropoda</taxon>
        <taxon>Hexapoda</taxon>
        <taxon>Insecta</taxon>
        <taxon>Pterygota</taxon>
        <taxon>Neoptera</taxon>
        <taxon>Endopterygota</taxon>
        <taxon>Hymenoptera</taxon>
        <taxon>Apocrita</taxon>
        <taxon>Proctotrupomorpha</taxon>
        <taxon>Chalcidoidea</taxon>
        <taxon>Aphelinidae</taxon>
        <taxon>Aphelininae</taxon>
        <taxon>Eretmocerus</taxon>
    </lineage>
</organism>
<dbReference type="Proteomes" id="UP001239111">
    <property type="component" value="Chromosome 3"/>
</dbReference>
<reference evidence="1" key="1">
    <citation type="submission" date="2023-04" db="EMBL/GenBank/DDBJ databases">
        <title>A chromosome-level genome assembly of the parasitoid wasp Eretmocerus hayati.</title>
        <authorList>
            <person name="Zhong Y."/>
            <person name="Liu S."/>
            <person name="Liu Y."/>
        </authorList>
    </citation>
    <scope>NUCLEOTIDE SEQUENCE</scope>
    <source>
        <strain evidence="1">ZJU_SS_LIU_2023</strain>
    </source>
</reference>
<accession>A0ACC2NTJ9</accession>
<evidence type="ECO:0000313" key="2">
    <source>
        <dbReference type="Proteomes" id="UP001239111"/>
    </source>
</evidence>
<gene>
    <name evidence="1" type="ORF">QAD02_005423</name>
</gene>
<dbReference type="EMBL" id="CM056743">
    <property type="protein sequence ID" value="KAJ8674161.1"/>
    <property type="molecule type" value="Genomic_DNA"/>
</dbReference>
<proteinExistence type="predicted"/>
<evidence type="ECO:0000313" key="1">
    <source>
        <dbReference type="EMBL" id="KAJ8674161.1"/>
    </source>
</evidence>
<name>A0ACC2NTJ9_9HYME</name>